<keyword evidence="2" id="KW-1185">Reference proteome</keyword>
<dbReference type="RefSeq" id="WP_207340019.1">
    <property type="nucleotide sequence ID" value="NZ_CP074405.1"/>
</dbReference>
<sequence length="89" mass="10310">MMPALVARPLLLFGTLRCSRQLEAEGIEAQPIDVAVDGRPPTLATLYHGSVDESVREYLRLVFRRRIDGRHRWWAGEWWRDRADPHMAA</sequence>
<protein>
    <submittedName>
        <fullName evidence="1">Uncharacterized protein</fullName>
    </submittedName>
</protein>
<organism evidence="1 2">
    <name type="scientific">Cellulomonas wangleii</name>
    <dbReference type="NCBI Taxonomy" id="2816956"/>
    <lineage>
        <taxon>Bacteria</taxon>
        <taxon>Bacillati</taxon>
        <taxon>Actinomycetota</taxon>
        <taxon>Actinomycetes</taxon>
        <taxon>Micrococcales</taxon>
        <taxon>Cellulomonadaceae</taxon>
        <taxon>Cellulomonas</taxon>
    </lineage>
</organism>
<name>A0ABX8D9B5_9CELL</name>
<accession>A0ABX8D9B5</accession>
<gene>
    <name evidence="1" type="ORF">KG103_18455</name>
</gene>
<dbReference type="Proteomes" id="UP000677804">
    <property type="component" value="Chromosome"/>
</dbReference>
<evidence type="ECO:0000313" key="1">
    <source>
        <dbReference type="EMBL" id="QVI62352.1"/>
    </source>
</evidence>
<reference evidence="1 2" key="1">
    <citation type="submission" date="2021-05" db="EMBL/GenBank/DDBJ databases">
        <title>Novel species in genus Cellulomonas.</title>
        <authorList>
            <person name="Zhang G."/>
        </authorList>
    </citation>
    <scope>NUCLEOTIDE SEQUENCE [LARGE SCALE GENOMIC DNA]</scope>
    <source>
        <strain evidence="2">zg-ZUI222</strain>
    </source>
</reference>
<dbReference type="EMBL" id="CP074405">
    <property type="protein sequence ID" value="QVI62352.1"/>
    <property type="molecule type" value="Genomic_DNA"/>
</dbReference>
<evidence type="ECO:0000313" key="2">
    <source>
        <dbReference type="Proteomes" id="UP000677804"/>
    </source>
</evidence>
<proteinExistence type="predicted"/>